<feature type="domain" description="Glycoside hydrolase family 42 N-terminal" evidence="3">
    <location>
        <begin position="60"/>
        <end position="183"/>
    </location>
</feature>
<dbReference type="GO" id="GO:0005975">
    <property type="term" value="P:carbohydrate metabolic process"/>
    <property type="evidence" value="ECO:0007669"/>
    <property type="project" value="InterPro"/>
</dbReference>
<dbReference type="GO" id="GO:0009341">
    <property type="term" value="C:beta-galactosidase complex"/>
    <property type="evidence" value="ECO:0007669"/>
    <property type="project" value="InterPro"/>
</dbReference>
<dbReference type="RefSeq" id="WP_146393861.1">
    <property type="nucleotide sequence ID" value="NZ_SJPJ01000001.1"/>
</dbReference>
<evidence type="ECO:0000256" key="2">
    <source>
        <dbReference type="ARBA" id="ARBA00023295"/>
    </source>
</evidence>
<dbReference type="Gene3D" id="3.20.20.80">
    <property type="entry name" value="Glycosidases"/>
    <property type="match status" value="1"/>
</dbReference>
<evidence type="ECO:0000313" key="4">
    <source>
        <dbReference type="EMBL" id="TWT78779.1"/>
    </source>
</evidence>
<proteinExistence type="predicted"/>
<gene>
    <name evidence="4" type="ORF">CA13_01760</name>
</gene>
<dbReference type="AlphaFoldDB" id="A0A5C5YUR4"/>
<keyword evidence="1" id="KW-0378">Hydrolase</keyword>
<dbReference type="InterPro" id="IPR013529">
    <property type="entry name" value="Glyco_hydro_42_N"/>
</dbReference>
<dbReference type="InterPro" id="IPR017853">
    <property type="entry name" value="GH"/>
</dbReference>
<keyword evidence="2" id="KW-0326">Glycosidase</keyword>
<sequence length="538" mass="61200">MQHHALIILILVIAEVACCPDVSLAAERDSKSGLYAIWYSASSEKYLSQPYIKGGQIVLQWADIETSKGKYDFSQVEEKLAELHQQGLFATIQINGNQKPAWLFDQVPYLEERLSVQVRDSKGTLMFWHPTHRIAYQRMLRAFADHLRNSQHGNTLLGLRMNLNAIGTEHHYIEPKHRALDQWIVPDGVNRMELAAWSRELTDHYIEAVMDTYIDAFQGAIRVFVRNGISDELEEKYRDAFENGTLSWFHTSSEAEPRSSGTERRYQRFVEDCRSGKTTAYAEPWASTWGHHGGKRDDRWCSPPQWGYWRLLLDLHCGVSYIALYATDMRVAIDGSYSSGGIHYHEPGGAYQREFEAAFRFADKYVGYHACPDKSPGAWVAFRQNNTIRAANGISEAKRHLSVFNDDYDFLMRRLPGDSSHGENVVNVGPDDQRFGAWARVLPAGESVRLKVNQVFVDSLPDRGSRMNVTYLDQDVGRLHVSVGDQSMDVVCRGTNRWQTASLEVPSGKLNADHDGSHLRLTATESPIYLHMVEVERL</sequence>
<dbReference type="SUPFAM" id="SSF51445">
    <property type="entry name" value="(Trans)glycosidases"/>
    <property type="match status" value="1"/>
</dbReference>
<protein>
    <submittedName>
        <fullName evidence="4">Beta-galactosidase</fullName>
    </submittedName>
</protein>
<accession>A0A5C5YUR4</accession>
<reference evidence="4 5" key="1">
    <citation type="submission" date="2019-02" db="EMBL/GenBank/DDBJ databases">
        <title>Deep-cultivation of Planctomycetes and their phenomic and genomic characterization uncovers novel biology.</title>
        <authorList>
            <person name="Wiegand S."/>
            <person name="Jogler M."/>
            <person name="Boedeker C."/>
            <person name="Pinto D."/>
            <person name="Vollmers J."/>
            <person name="Rivas-Marin E."/>
            <person name="Kohn T."/>
            <person name="Peeters S.H."/>
            <person name="Heuer A."/>
            <person name="Rast P."/>
            <person name="Oberbeckmann S."/>
            <person name="Bunk B."/>
            <person name="Jeske O."/>
            <person name="Meyerdierks A."/>
            <person name="Storesund J.E."/>
            <person name="Kallscheuer N."/>
            <person name="Luecker S."/>
            <person name="Lage O.M."/>
            <person name="Pohl T."/>
            <person name="Merkel B.J."/>
            <person name="Hornburger P."/>
            <person name="Mueller R.-W."/>
            <person name="Bruemmer F."/>
            <person name="Labrenz M."/>
            <person name="Spormann A.M."/>
            <person name="Op Den Camp H."/>
            <person name="Overmann J."/>
            <person name="Amann R."/>
            <person name="Jetten M.S.M."/>
            <person name="Mascher T."/>
            <person name="Medema M.H."/>
            <person name="Devos D.P."/>
            <person name="Kaster A.-K."/>
            <person name="Ovreas L."/>
            <person name="Rohde M."/>
            <person name="Galperin M.Y."/>
            <person name="Jogler C."/>
        </authorList>
    </citation>
    <scope>NUCLEOTIDE SEQUENCE [LARGE SCALE GENOMIC DNA]</scope>
    <source>
        <strain evidence="4 5">CA13</strain>
    </source>
</reference>
<dbReference type="EMBL" id="SJPJ01000001">
    <property type="protein sequence ID" value="TWT78779.1"/>
    <property type="molecule type" value="Genomic_DNA"/>
</dbReference>
<evidence type="ECO:0000256" key="1">
    <source>
        <dbReference type="ARBA" id="ARBA00022801"/>
    </source>
</evidence>
<dbReference type="GO" id="GO:0004565">
    <property type="term" value="F:beta-galactosidase activity"/>
    <property type="evidence" value="ECO:0007669"/>
    <property type="project" value="InterPro"/>
</dbReference>
<dbReference type="Pfam" id="PF02449">
    <property type="entry name" value="Glyco_hydro_42"/>
    <property type="match status" value="1"/>
</dbReference>
<keyword evidence="5" id="KW-1185">Reference proteome</keyword>
<evidence type="ECO:0000259" key="3">
    <source>
        <dbReference type="Pfam" id="PF02449"/>
    </source>
</evidence>
<dbReference type="OrthoDB" id="9800974at2"/>
<evidence type="ECO:0000313" key="5">
    <source>
        <dbReference type="Proteomes" id="UP000315010"/>
    </source>
</evidence>
<comment type="caution">
    <text evidence="4">The sequence shown here is derived from an EMBL/GenBank/DDBJ whole genome shotgun (WGS) entry which is preliminary data.</text>
</comment>
<organism evidence="4 5">
    <name type="scientific">Novipirellula herctigrandis</name>
    <dbReference type="NCBI Taxonomy" id="2527986"/>
    <lineage>
        <taxon>Bacteria</taxon>
        <taxon>Pseudomonadati</taxon>
        <taxon>Planctomycetota</taxon>
        <taxon>Planctomycetia</taxon>
        <taxon>Pirellulales</taxon>
        <taxon>Pirellulaceae</taxon>
        <taxon>Novipirellula</taxon>
    </lineage>
</organism>
<name>A0A5C5YUR4_9BACT</name>
<dbReference type="Proteomes" id="UP000315010">
    <property type="component" value="Unassembled WGS sequence"/>
</dbReference>